<evidence type="ECO:0000313" key="1">
    <source>
        <dbReference type="EMBL" id="MBL1220275.1"/>
    </source>
</evidence>
<dbReference type="Proteomes" id="UP000661696">
    <property type="component" value="Unassembled WGS sequence"/>
</dbReference>
<proteinExistence type="predicted"/>
<reference evidence="1 2" key="1">
    <citation type="submission" date="2020-12" db="EMBL/GenBank/DDBJ databases">
        <title>Chryseobacterium endoalhailicus sp. nov., isolated from seed of leguminous plant.</title>
        <authorList>
            <person name="Zhang X."/>
        </authorList>
    </citation>
    <scope>NUCLEOTIDE SEQUENCE [LARGE SCALE GENOMIC DNA]</scope>
    <source>
        <strain evidence="1 2">L7</strain>
    </source>
</reference>
<accession>A0ABS1QCE1</accession>
<organism evidence="1 2">
    <name type="scientific">Chryseobacterium endalhagicum</name>
    <dbReference type="NCBI Taxonomy" id="2797638"/>
    <lineage>
        <taxon>Bacteria</taxon>
        <taxon>Pseudomonadati</taxon>
        <taxon>Bacteroidota</taxon>
        <taxon>Flavobacteriia</taxon>
        <taxon>Flavobacteriales</taxon>
        <taxon>Weeksellaceae</taxon>
        <taxon>Chryseobacterium group</taxon>
        <taxon>Chryseobacterium</taxon>
    </lineage>
</organism>
<sequence length="535" mass="62366">MSKTRSFSIYLLKESYDPSNSLKDDHTLELITEDRTNLPEDSIMYISDSPLKEPWWKRYWGISKTLVQTQKSALVFLPINERWIVLTFGSTYHQLKDNCYEHDFGIRTTLNALNPKEIKSTDILQPENAKRQRIQSPVDSELSFFDLKSDETILQKMTGSVKEEYQTLFKKVTGGNSLRVSSKLEAQEISDLCGSLIEIYEKEDYKTNFPELQNIVPVRDPVVIGQLEDKLVQAFNQDPAPVELVLAIPELFDYSTDYKIKYSGAGRSGLEFTDVFIKGYRDYLTDREIDQIDDIKKFYTHKLQILDDNDRNIKDYTIFKSFLFDCEIDGKTYHLCEGEWYFIETDFIQKLSTELDPIFVDTHRYLHQCEKKREDHYNISVKDAFTVVKCLDKKNISPRGQYNVEPCDLIYVESEYLELAHIKISTRSSSLSHLFNQGVNSVQLLRNNEEARQKLKTLVDNDVSMNDYIDKGTYSVTYGIITKNDKAKKSKSLPLFSRISLLRTLNTLRTMNIPMRVHYIYDNVDRKEIENGNED</sequence>
<dbReference type="NCBIfam" id="TIGR04141">
    <property type="entry name" value="TIGR04141 family sporadically distributed protein"/>
    <property type="match status" value="1"/>
</dbReference>
<dbReference type="InterPro" id="IPR026487">
    <property type="entry name" value="CHP04141"/>
</dbReference>
<gene>
    <name evidence="1" type="ORF">JET18_05465</name>
</gene>
<name>A0ABS1QCE1_9FLAO</name>
<evidence type="ECO:0000313" key="2">
    <source>
        <dbReference type="Proteomes" id="UP000661696"/>
    </source>
</evidence>
<keyword evidence="2" id="KW-1185">Reference proteome</keyword>
<dbReference type="RefSeq" id="WP_202089602.1">
    <property type="nucleotide sequence ID" value="NZ_JAELVM010000001.1"/>
</dbReference>
<protein>
    <submittedName>
        <fullName evidence="1">TIGR04141 family sporadically distributed protein</fullName>
    </submittedName>
</protein>
<dbReference type="EMBL" id="JAELVM010000001">
    <property type="protein sequence ID" value="MBL1220275.1"/>
    <property type="molecule type" value="Genomic_DNA"/>
</dbReference>
<comment type="caution">
    <text evidence="1">The sequence shown here is derived from an EMBL/GenBank/DDBJ whole genome shotgun (WGS) entry which is preliminary data.</text>
</comment>
<dbReference type="Pfam" id="PF19614">
    <property type="entry name" value="DUF6119"/>
    <property type="match status" value="1"/>
</dbReference>